<dbReference type="RefSeq" id="WP_072901095.1">
    <property type="nucleotide sequence ID" value="NZ_FRAD01000003.1"/>
</dbReference>
<reference evidence="1 2" key="1">
    <citation type="submission" date="2016-11" db="EMBL/GenBank/DDBJ databases">
        <authorList>
            <person name="Jaros S."/>
            <person name="Januszkiewicz K."/>
            <person name="Wedrychowicz H."/>
        </authorList>
    </citation>
    <scope>NUCLEOTIDE SEQUENCE [LARGE SCALE GENOMIC DNA]</scope>
    <source>
        <strain evidence="1 2">DSM 3090</strain>
    </source>
</reference>
<keyword evidence="2" id="KW-1185">Reference proteome</keyword>
<evidence type="ECO:0000313" key="1">
    <source>
        <dbReference type="EMBL" id="SHJ43133.1"/>
    </source>
</evidence>
<dbReference type="InterPro" id="IPR003772">
    <property type="entry name" value="YceD"/>
</dbReference>
<protein>
    <recommendedName>
        <fullName evidence="3">DUF177 domain-containing protein</fullName>
    </recommendedName>
</protein>
<dbReference type="Proteomes" id="UP000183952">
    <property type="component" value="Unassembled WGS sequence"/>
</dbReference>
<name>A0A1M6J8Y0_9CLOT</name>
<dbReference type="PANTHER" id="PTHR34374:SF1">
    <property type="entry name" value="LARGE RIBOSOMAL RNA SUBUNIT ACCUMULATION PROTEIN YCED HOMOLOG 1, CHLOROPLASTIC"/>
    <property type="match status" value="1"/>
</dbReference>
<dbReference type="PANTHER" id="PTHR34374">
    <property type="entry name" value="LARGE RIBOSOMAL RNA SUBUNIT ACCUMULATION PROTEIN YCED HOMOLOG 1, CHLOROPLASTIC"/>
    <property type="match status" value="1"/>
</dbReference>
<evidence type="ECO:0008006" key="3">
    <source>
        <dbReference type="Google" id="ProtNLM"/>
    </source>
</evidence>
<organism evidence="1 2">
    <name type="scientific">Hathewaya proteolytica DSM 3090</name>
    <dbReference type="NCBI Taxonomy" id="1121331"/>
    <lineage>
        <taxon>Bacteria</taxon>
        <taxon>Bacillati</taxon>
        <taxon>Bacillota</taxon>
        <taxon>Clostridia</taxon>
        <taxon>Eubacteriales</taxon>
        <taxon>Clostridiaceae</taxon>
        <taxon>Hathewaya</taxon>
    </lineage>
</organism>
<dbReference type="AlphaFoldDB" id="A0A1M6J8Y0"/>
<dbReference type="Pfam" id="PF02620">
    <property type="entry name" value="YceD"/>
    <property type="match status" value="1"/>
</dbReference>
<dbReference type="STRING" id="1121331.SAMN02745248_00091"/>
<sequence>MKIDILELINGKKDKMEIHTEISRDKFNFNDKEMTFLGPIRFSGVMKKKKDSYVLKGICEVILTCPCDRCLDEAVLNLKFEIEQQYSTEELGLDVKLIVNNVIDLYEVVEEYLYLNIPLQIICSPSCKGLCSYCGVNLNKEQCKCSDEVEGEVSEQEIDPRFLKLKSLFK</sequence>
<proteinExistence type="predicted"/>
<evidence type="ECO:0000313" key="2">
    <source>
        <dbReference type="Proteomes" id="UP000183952"/>
    </source>
</evidence>
<accession>A0A1M6J8Y0</accession>
<dbReference type="EMBL" id="FRAD01000003">
    <property type="protein sequence ID" value="SHJ43133.1"/>
    <property type="molecule type" value="Genomic_DNA"/>
</dbReference>
<gene>
    <name evidence="1" type="ORF">SAMN02745248_00091</name>
</gene>